<proteinExistence type="predicted"/>
<evidence type="ECO:0000256" key="1">
    <source>
        <dbReference type="SAM" id="Phobius"/>
    </source>
</evidence>
<feature type="transmembrane region" description="Helical" evidence="1">
    <location>
        <begin position="127"/>
        <end position="149"/>
    </location>
</feature>
<keyword evidence="1" id="KW-1133">Transmembrane helix</keyword>
<organism evidence="2">
    <name type="scientific">marine sediment metagenome</name>
    <dbReference type="NCBI Taxonomy" id="412755"/>
    <lineage>
        <taxon>unclassified sequences</taxon>
        <taxon>metagenomes</taxon>
        <taxon>ecological metagenomes</taxon>
    </lineage>
</organism>
<feature type="transmembrane region" description="Helical" evidence="1">
    <location>
        <begin position="169"/>
        <end position="189"/>
    </location>
</feature>
<comment type="caution">
    <text evidence="2">The sequence shown here is derived from an EMBL/GenBank/DDBJ whole genome shotgun (WGS) entry which is preliminary data.</text>
</comment>
<keyword evidence="1" id="KW-0472">Membrane</keyword>
<feature type="transmembrane region" description="Helical" evidence="1">
    <location>
        <begin position="14"/>
        <end position="35"/>
    </location>
</feature>
<gene>
    <name evidence="2" type="ORF">LCGC14_2091220</name>
</gene>
<sequence length="198" mass="22214">MAGLTYTTAEFNTIITMLGCLCATVQAVTGSYAAYKKKNISLLKTNEVLFRAHRAFGGFATTLYFLGLFAGTVGFLGGIFFNDPPFEVSNYSYNFHVWPSFIVLGIIVAKTYTSYFKKPFIYKKGKLLGVAAFIAWSYTWISSATSYYLRTIPPNQQHTPPIFLLPIELFWLQILIPFLVGGLLGYFILRSASKLMKN</sequence>
<dbReference type="EMBL" id="LAZR01025477">
    <property type="protein sequence ID" value="KKL71805.1"/>
    <property type="molecule type" value="Genomic_DNA"/>
</dbReference>
<protein>
    <submittedName>
        <fullName evidence="2">Uncharacterized protein</fullName>
    </submittedName>
</protein>
<accession>A0A0F9GQV0</accession>
<dbReference type="AlphaFoldDB" id="A0A0F9GQV0"/>
<feature type="transmembrane region" description="Helical" evidence="1">
    <location>
        <begin position="56"/>
        <end position="81"/>
    </location>
</feature>
<name>A0A0F9GQV0_9ZZZZ</name>
<evidence type="ECO:0000313" key="2">
    <source>
        <dbReference type="EMBL" id="KKL71805.1"/>
    </source>
</evidence>
<feature type="transmembrane region" description="Helical" evidence="1">
    <location>
        <begin position="93"/>
        <end position="115"/>
    </location>
</feature>
<keyword evidence="1" id="KW-0812">Transmembrane</keyword>
<reference evidence="2" key="1">
    <citation type="journal article" date="2015" name="Nature">
        <title>Complex archaea that bridge the gap between prokaryotes and eukaryotes.</title>
        <authorList>
            <person name="Spang A."/>
            <person name="Saw J.H."/>
            <person name="Jorgensen S.L."/>
            <person name="Zaremba-Niedzwiedzka K."/>
            <person name="Martijn J."/>
            <person name="Lind A.E."/>
            <person name="van Eijk R."/>
            <person name="Schleper C."/>
            <person name="Guy L."/>
            <person name="Ettema T.J."/>
        </authorList>
    </citation>
    <scope>NUCLEOTIDE SEQUENCE</scope>
</reference>